<dbReference type="PROSITE" id="PS50123">
    <property type="entry name" value="CHER"/>
    <property type="match status" value="1"/>
</dbReference>
<protein>
    <submittedName>
        <fullName evidence="2">Protein-glutamate O-methyltransferase CheR</fullName>
    </submittedName>
</protein>
<organism evidence="2 3">
    <name type="scientific">Stakelama saccharophila</name>
    <dbReference type="NCBI Taxonomy" id="3075605"/>
    <lineage>
        <taxon>Bacteria</taxon>
        <taxon>Pseudomonadati</taxon>
        <taxon>Pseudomonadota</taxon>
        <taxon>Alphaproteobacteria</taxon>
        <taxon>Sphingomonadales</taxon>
        <taxon>Sphingomonadaceae</taxon>
        <taxon>Stakelama</taxon>
    </lineage>
</organism>
<dbReference type="SUPFAM" id="SSF53335">
    <property type="entry name" value="S-adenosyl-L-methionine-dependent methyltransferases"/>
    <property type="match status" value="1"/>
</dbReference>
<dbReference type="PANTHER" id="PTHR24422">
    <property type="entry name" value="CHEMOTAXIS PROTEIN METHYLTRANSFERASE"/>
    <property type="match status" value="1"/>
</dbReference>
<dbReference type="RefSeq" id="WP_313913560.1">
    <property type="nucleotide sequence ID" value="NZ_CP135076.1"/>
</dbReference>
<sequence length="250" mass="27503">MALKPILRDNGLASLEELVSVLLAGERGNLADKVVEAILNQETSFFRDGTVLQQIVGAAAAMQQQAGDRRLRIWCAGCSTGQEPYSLAMLFAEWPEGRPMPEIVATDISAAAIDRARTGSYSQFEIQRGLPVRQMIRWFVEGGEQWSARPELKRLVQFRRNNLVEDPPPAGRFDIILCRNVLMYFPSALRRSTLDSLASVLRPQGLLIMGAGETVIGQTEALVPSERHRGMYRPDAAGAAASQVALTRLP</sequence>
<dbReference type="EMBL" id="CP135076">
    <property type="protein sequence ID" value="WNO52768.1"/>
    <property type="molecule type" value="Genomic_DNA"/>
</dbReference>
<dbReference type="CDD" id="cd02440">
    <property type="entry name" value="AdoMet_MTases"/>
    <property type="match status" value="1"/>
</dbReference>
<keyword evidence="3" id="KW-1185">Reference proteome</keyword>
<evidence type="ECO:0000313" key="3">
    <source>
        <dbReference type="Proteomes" id="UP001302249"/>
    </source>
</evidence>
<proteinExistence type="predicted"/>
<dbReference type="InterPro" id="IPR029063">
    <property type="entry name" value="SAM-dependent_MTases_sf"/>
</dbReference>
<evidence type="ECO:0000313" key="2">
    <source>
        <dbReference type="EMBL" id="WNO52768.1"/>
    </source>
</evidence>
<dbReference type="SMART" id="SM00138">
    <property type="entry name" value="MeTrc"/>
    <property type="match status" value="1"/>
</dbReference>
<dbReference type="InterPro" id="IPR050903">
    <property type="entry name" value="Bact_Chemotaxis_MeTrfase"/>
</dbReference>
<dbReference type="PRINTS" id="PR00996">
    <property type="entry name" value="CHERMTFRASE"/>
</dbReference>
<dbReference type="Gene3D" id="3.40.50.150">
    <property type="entry name" value="Vaccinia Virus protein VP39"/>
    <property type="match status" value="1"/>
</dbReference>
<dbReference type="InterPro" id="IPR000780">
    <property type="entry name" value="CheR_MeTrfase"/>
</dbReference>
<evidence type="ECO:0000259" key="1">
    <source>
        <dbReference type="PROSITE" id="PS50123"/>
    </source>
</evidence>
<accession>A0ABZ0B5W4</accession>
<name>A0ABZ0B5W4_9SPHN</name>
<feature type="domain" description="CheR-type methyltransferase" evidence="1">
    <location>
        <begin position="1"/>
        <end position="220"/>
    </location>
</feature>
<dbReference type="Pfam" id="PF01739">
    <property type="entry name" value="CheR"/>
    <property type="match status" value="1"/>
</dbReference>
<dbReference type="PANTHER" id="PTHR24422:SF21">
    <property type="entry name" value="CHEMOTAXIS PROTEIN METHYLTRANSFERASE 1"/>
    <property type="match status" value="1"/>
</dbReference>
<dbReference type="Proteomes" id="UP001302249">
    <property type="component" value="Chromosome"/>
</dbReference>
<gene>
    <name evidence="2" type="ORF">RPR59_09875</name>
</gene>
<reference evidence="2 3" key="1">
    <citation type="submission" date="2023-09" db="EMBL/GenBank/DDBJ databases">
        <authorList>
            <person name="Rey-Velasco X."/>
        </authorList>
    </citation>
    <scope>NUCLEOTIDE SEQUENCE [LARGE SCALE GENOMIC DNA]</scope>
    <source>
        <strain evidence="2 3">W311</strain>
    </source>
</reference>
<dbReference type="InterPro" id="IPR022642">
    <property type="entry name" value="CheR_C"/>
</dbReference>